<gene>
    <name evidence="1" type="ORF">KRX52_10815</name>
</gene>
<evidence type="ECO:0000313" key="1">
    <source>
        <dbReference type="EMBL" id="MBV2133286.1"/>
    </source>
</evidence>
<dbReference type="RefSeq" id="WP_217681740.1">
    <property type="nucleotide sequence ID" value="NZ_JAHRGL010000023.1"/>
</dbReference>
<proteinExistence type="predicted"/>
<accession>A0ABS6MY79</accession>
<name>A0ABS6MY79_9GAMM</name>
<sequence length="305" mass="33998">MNEATKASYKNLAEHFYSRRLAGQRLTPKAITDALIAAAPEYRPAYWRRLRNAIEFDQLDKGYSDAAERIAKVRNPVTKEDSGLKPKAKQVRVRAVKEEDELRLLDYFAKVGDYQCMSAVVVTKYTGARPVELEAMRVEDGKVFIKSGKKSHGGWRGLDRVLVLTEEDAKLVAESLKTLQYVNIGAIQDRVSAAGRRLWPQRRAVPSLYSWRHQLGSDLKASGLCRQEVAWIMGHQSTESIEQYGNRKTARSGAVLPRAPEGADLSLVRERHSVGPLASRAAHDSLGVNEELGMGGQYDGLGHRP</sequence>
<reference evidence="1 2" key="1">
    <citation type="submission" date="2021-06" db="EMBL/GenBank/DDBJ databases">
        <title>Differences between aerobic and microaerobic xylene degrading microbial communities.</title>
        <authorList>
            <person name="Banerjee S."/>
            <person name="Tancsics A."/>
        </authorList>
    </citation>
    <scope>NUCLEOTIDE SEQUENCE [LARGE SCALE GENOMIC DNA]</scope>
    <source>
        <strain evidence="1 2">MAP12</strain>
    </source>
</reference>
<comment type="caution">
    <text evidence="1">The sequence shown here is derived from an EMBL/GenBank/DDBJ whole genome shotgun (WGS) entry which is preliminary data.</text>
</comment>
<keyword evidence="2" id="KW-1185">Reference proteome</keyword>
<dbReference type="EMBL" id="JAHRGL010000023">
    <property type="protein sequence ID" value="MBV2133286.1"/>
    <property type="molecule type" value="Genomic_DNA"/>
</dbReference>
<protein>
    <submittedName>
        <fullName evidence="1">Site-specific integrase</fullName>
    </submittedName>
</protein>
<evidence type="ECO:0000313" key="2">
    <source>
        <dbReference type="Proteomes" id="UP000813068"/>
    </source>
</evidence>
<dbReference type="Proteomes" id="UP000813068">
    <property type="component" value="Unassembled WGS sequence"/>
</dbReference>
<organism evidence="1 2">
    <name type="scientific">Geopseudomonas aromaticivorans</name>
    <dbReference type="NCBI Taxonomy" id="2849492"/>
    <lineage>
        <taxon>Bacteria</taxon>
        <taxon>Pseudomonadati</taxon>
        <taxon>Pseudomonadota</taxon>
        <taxon>Gammaproteobacteria</taxon>
        <taxon>Pseudomonadales</taxon>
        <taxon>Pseudomonadaceae</taxon>
        <taxon>Geopseudomonas</taxon>
    </lineage>
</organism>